<dbReference type="Gene3D" id="3.40.850.10">
    <property type="entry name" value="Kinesin motor domain"/>
    <property type="match status" value="1"/>
</dbReference>
<keyword evidence="8" id="KW-1185">Reference proteome</keyword>
<organism evidence="7 8">
    <name type="scientific">Scyliorhinus torazame</name>
    <name type="common">Cloudy catshark</name>
    <name type="synonym">Catulus torazame</name>
    <dbReference type="NCBI Taxonomy" id="75743"/>
    <lineage>
        <taxon>Eukaryota</taxon>
        <taxon>Metazoa</taxon>
        <taxon>Chordata</taxon>
        <taxon>Craniata</taxon>
        <taxon>Vertebrata</taxon>
        <taxon>Chondrichthyes</taxon>
        <taxon>Elasmobranchii</taxon>
        <taxon>Galeomorphii</taxon>
        <taxon>Galeoidea</taxon>
        <taxon>Carcharhiniformes</taxon>
        <taxon>Scyliorhinidae</taxon>
        <taxon>Scyliorhinus</taxon>
    </lineage>
</organism>
<evidence type="ECO:0000313" key="7">
    <source>
        <dbReference type="EMBL" id="GCB78214.1"/>
    </source>
</evidence>
<evidence type="ECO:0000259" key="6">
    <source>
        <dbReference type="PROSITE" id="PS50067"/>
    </source>
</evidence>
<comment type="similarity">
    <text evidence="5">Belongs to the TRAFAC class myosin-kinesin ATPase superfamily. Kinesin family.</text>
</comment>
<dbReference type="GO" id="GO:0007019">
    <property type="term" value="P:microtubule depolymerization"/>
    <property type="evidence" value="ECO:0007669"/>
    <property type="project" value="TreeGrafter"/>
</dbReference>
<dbReference type="GO" id="GO:0005874">
    <property type="term" value="C:microtubule"/>
    <property type="evidence" value="ECO:0007669"/>
    <property type="project" value="TreeGrafter"/>
</dbReference>
<dbReference type="InterPro" id="IPR001752">
    <property type="entry name" value="Kinesin_motor_dom"/>
</dbReference>
<gene>
    <name evidence="7" type="ORF">scyTo_0015788</name>
</gene>
<dbReference type="InterPro" id="IPR027417">
    <property type="entry name" value="P-loop_NTPase"/>
</dbReference>
<dbReference type="PANTHER" id="PTHR47971">
    <property type="entry name" value="KINESIN-RELATED PROTEIN 6"/>
    <property type="match status" value="1"/>
</dbReference>
<evidence type="ECO:0000256" key="3">
    <source>
        <dbReference type="ARBA" id="ARBA00022840"/>
    </source>
</evidence>
<comment type="caution">
    <text evidence="7">The sequence shown here is derived from an EMBL/GenBank/DDBJ whole genome shotgun (WGS) entry which is preliminary data.</text>
</comment>
<sequence length="102" mass="12113">MHLLVWSVNPGKEQSWTEIEKIRVCVRKRPLGVREMRRGEIDVAKVEEKNSVLVHEKKEAVDLKQYLQQHIFYFDEAFEETCTNYDVYLKTAYPLIQHVFSG</sequence>
<keyword evidence="3" id="KW-0067">ATP-binding</keyword>
<name>A0A401PYJ7_SCYTO</name>
<dbReference type="PANTHER" id="PTHR47971:SF20">
    <property type="entry name" value="KINESIN-LIKE PROTEIN KIF24"/>
    <property type="match status" value="1"/>
</dbReference>
<dbReference type="GO" id="GO:0008017">
    <property type="term" value="F:microtubule binding"/>
    <property type="evidence" value="ECO:0007669"/>
    <property type="project" value="InterPro"/>
</dbReference>
<dbReference type="InterPro" id="IPR036961">
    <property type="entry name" value="Kinesin_motor_dom_sf"/>
</dbReference>
<evidence type="ECO:0000256" key="2">
    <source>
        <dbReference type="ARBA" id="ARBA00022741"/>
    </source>
</evidence>
<proteinExistence type="inferred from homology"/>
<dbReference type="InterPro" id="IPR027640">
    <property type="entry name" value="Kinesin-like_fam"/>
</dbReference>
<dbReference type="Proteomes" id="UP000288216">
    <property type="component" value="Unassembled WGS sequence"/>
</dbReference>
<comment type="subcellular location">
    <subcellularLocation>
        <location evidence="1">Cytoplasm</location>
        <location evidence="1">Cytoskeleton</location>
    </subcellularLocation>
</comment>
<reference evidence="7 8" key="1">
    <citation type="journal article" date="2018" name="Nat. Ecol. Evol.">
        <title>Shark genomes provide insights into elasmobranch evolution and the origin of vertebrates.</title>
        <authorList>
            <person name="Hara Y"/>
            <person name="Yamaguchi K"/>
            <person name="Onimaru K"/>
            <person name="Kadota M"/>
            <person name="Koyanagi M"/>
            <person name="Keeley SD"/>
            <person name="Tatsumi K"/>
            <person name="Tanaka K"/>
            <person name="Motone F"/>
            <person name="Kageyama Y"/>
            <person name="Nozu R"/>
            <person name="Adachi N"/>
            <person name="Nishimura O"/>
            <person name="Nakagawa R"/>
            <person name="Tanegashima C"/>
            <person name="Kiyatake I"/>
            <person name="Matsumoto R"/>
            <person name="Murakumo K"/>
            <person name="Nishida K"/>
            <person name="Terakita A"/>
            <person name="Kuratani S"/>
            <person name="Sato K"/>
            <person name="Hyodo S Kuraku.S."/>
        </authorList>
    </citation>
    <scope>NUCLEOTIDE SEQUENCE [LARGE SCALE GENOMIC DNA]</scope>
</reference>
<keyword evidence="2" id="KW-0547">Nucleotide-binding</keyword>
<dbReference type="Pfam" id="PF00225">
    <property type="entry name" value="Kinesin"/>
    <property type="match status" value="1"/>
</dbReference>
<dbReference type="PROSITE" id="PS50067">
    <property type="entry name" value="KINESIN_MOTOR_2"/>
    <property type="match status" value="1"/>
</dbReference>
<keyword evidence="4" id="KW-0206">Cytoskeleton</keyword>
<keyword evidence="4" id="KW-0963">Cytoplasm</keyword>
<feature type="non-terminal residue" evidence="7">
    <location>
        <position position="102"/>
    </location>
</feature>
<evidence type="ECO:0000313" key="8">
    <source>
        <dbReference type="Proteomes" id="UP000288216"/>
    </source>
</evidence>
<evidence type="ECO:0000256" key="1">
    <source>
        <dbReference type="ARBA" id="ARBA00004245"/>
    </source>
</evidence>
<evidence type="ECO:0000256" key="5">
    <source>
        <dbReference type="PROSITE-ProRule" id="PRU00283"/>
    </source>
</evidence>
<feature type="domain" description="Kinesin motor" evidence="6">
    <location>
        <begin position="21"/>
        <end position="102"/>
    </location>
</feature>
<comment type="caution">
    <text evidence="5">Lacks conserved residue(s) required for the propagation of feature annotation.</text>
</comment>
<accession>A0A401PYJ7</accession>
<dbReference type="AlphaFoldDB" id="A0A401PYJ7"/>
<dbReference type="GO" id="GO:0003777">
    <property type="term" value="F:microtubule motor activity"/>
    <property type="evidence" value="ECO:0007669"/>
    <property type="project" value="InterPro"/>
</dbReference>
<dbReference type="EMBL" id="BFAA01009126">
    <property type="protein sequence ID" value="GCB78214.1"/>
    <property type="molecule type" value="Genomic_DNA"/>
</dbReference>
<dbReference type="GO" id="GO:0007018">
    <property type="term" value="P:microtubule-based movement"/>
    <property type="evidence" value="ECO:0007669"/>
    <property type="project" value="InterPro"/>
</dbReference>
<dbReference type="OrthoDB" id="3176171at2759"/>
<dbReference type="SUPFAM" id="SSF52540">
    <property type="entry name" value="P-loop containing nucleoside triphosphate hydrolases"/>
    <property type="match status" value="1"/>
</dbReference>
<protein>
    <recommendedName>
        <fullName evidence="6">Kinesin motor domain-containing protein</fullName>
    </recommendedName>
</protein>
<dbReference type="STRING" id="75743.A0A401PYJ7"/>
<dbReference type="GO" id="GO:0005524">
    <property type="term" value="F:ATP binding"/>
    <property type="evidence" value="ECO:0007669"/>
    <property type="project" value="UniProtKB-KW"/>
</dbReference>
<evidence type="ECO:0000256" key="4">
    <source>
        <dbReference type="ARBA" id="ARBA00023212"/>
    </source>
</evidence>